<proteinExistence type="predicted"/>
<dbReference type="EMBL" id="JYDL01001629">
    <property type="protein sequence ID" value="KRX11687.1"/>
    <property type="molecule type" value="Genomic_DNA"/>
</dbReference>
<name>A0A0V0RAZ9_9BILA</name>
<accession>A0A0V0RAZ9</accession>
<dbReference type="Proteomes" id="UP000054630">
    <property type="component" value="Unassembled WGS sequence"/>
</dbReference>
<reference evidence="1 2" key="1">
    <citation type="submission" date="2015-01" db="EMBL/GenBank/DDBJ databases">
        <title>Evolution of Trichinella species and genotypes.</title>
        <authorList>
            <person name="Korhonen P.K."/>
            <person name="Edoardo P."/>
            <person name="Giuseppe L.R."/>
            <person name="Gasser R.B."/>
        </authorList>
    </citation>
    <scope>NUCLEOTIDE SEQUENCE [LARGE SCALE GENOMIC DNA]</scope>
    <source>
        <strain evidence="1">ISS37</strain>
    </source>
</reference>
<protein>
    <submittedName>
        <fullName evidence="1">Uncharacterized protein</fullName>
    </submittedName>
</protein>
<evidence type="ECO:0000313" key="2">
    <source>
        <dbReference type="Proteomes" id="UP000054630"/>
    </source>
</evidence>
<dbReference type="AlphaFoldDB" id="A0A0V0RAZ9"/>
<comment type="caution">
    <text evidence="1">The sequence shown here is derived from an EMBL/GenBank/DDBJ whole genome shotgun (WGS) entry which is preliminary data.</text>
</comment>
<gene>
    <name evidence="1" type="ORF">T07_104</name>
</gene>
<sequence>MLFTAAVSQQNIARVAVKNLFCALNKLLKNELEHNTKNEGLK</sequence>
<evidence type="ECO:0000313" key="1">
    <source>
        <dbReference type="EMBL" id="KRX11687.1"/>
    </source>
</evidence>
<keyword evidence="2" id="KW-1185">Reference proteome</keyword>
<organism evidence="1 2">
    <name type="scientific">Trichinella nelsoni</name>
    <dbReference type="NCBI Taxonomy" id="6336"/>
    <lineage>
        <taxon>Eukaryota</taxon>
        <taxon>Metazoa</taxon>
        <taxon>Ecdysozoa</taxon>
        <taxon>Nematoda</taxon>
        <taxon>Enoplea</taxon>
        <taxon>Dorylaimia</taxon>
        <taxon>Trichinellida</taxon>
        <taxon>Trichinellidae</taxon>
        <taxon>Trichinella</taxon>
    </lineage>
</organism>